<dbReference type="Pfam" id="PF00560">
    <property type="entry name" value="LRR_1"/>
    <property type="match status" value="3"/>
</dbReference>
<dbReference type="PANTHER" id="PTHR48007">
    <property type="entry name" value="LEUCINE-RICH REPEAT RECEPTOR-LIKE PROTEIN KINASE PXC1"/>
    <property type="match status" value="1"/>
</dbReference>
<comment type="subcellular location">
    <subcellularLocation>
        <location evidence="1">Membrane</location>
    </subcellularLocation>
</comment>
<evidence type="ECO:0000313" key="12">
    <source>
        <dbReference type="EMBL" id="KAJ0981096.1"/>
    </source>
</evidence>
<dbReference type="InterPro" id="IPR046959">
    <property type="entry name" value="PRK1-6/SRF4-like"/>
</dbReference>
<dbReference type="OrthoDB" id="418615at2759"/>
<evidence type="ECO:0000256" key="6">
    <source>
        <dbReference type="ARBA" id="ARBA00022989"/>
    </source>
</evidence>
<dbReference type="InterPro" id="IPR011009">
    <property type="entry name" value="Kinase-like_dom_sf"/>
</dbReference>
<sequence>MANFIATPLLLLLLLLLLLPPFSTAGAGAEEGASLIQFKQSLVNAPRLSSWTSKTPPCDPKTQWLGVLCLNGFVAGLRLELMGLSGQFNPSPLKQLRGLRAISLAGNTLSGPLPDSLTDLTTLRALYLQGNNFSGPIPPNLFSKMTRLRKLYLAGNHFSGEIPASISQSKGLVELHLEGNQFSGSIPDLASLKSLKSFNVSHNELQGRIPESVSKFGASAFVSNPGLCGVPLLDQPCEPQPPAPAPADSQTTTMDTILAAAAAVEASTDSTVTKKDIPGLVMLMTIFVLAFSVIVWGLAFPGLRIKGDRDSFSKLGEKQNSDESLPAESSRAPGSPERRSIDIGVKAVEGSTAELVMVNEGGGPITLSDLMKAAAEVLGNGGLGSAYKAVLGTGLAVAVKRMRDMNRAAREGFEAEMRRLGRMNHPNVLPPLAYHYRKDEKLLVSEYMPKGSLLYVLHGNQGADHAALDWATRMKIILGITRGVAYIHAELATLDIPHGNLKSGNVLLNENFEPLIVDYGFISLVNPSQAALTMFAYKSPEALSNRHVSPKSDVYCLGIIILELITGKFPSQYLNNTKGGTDVVQWASSAVAEGHESDLLDPDIAVETASIRFMQQLVRVSLTFVEPDPDRRPDMKEALDRIEEVVVAATDGNGEVLRTRHEDYVRSTSGRHSVRRMESTGLRSGRRNGNDDHDDDESFAAS</sequence>
<dbReference type="Gene3D" id="3.30.200.20">
    <property type="entry name" value="Phosphorylase Kinase, domain 1"/>
    <property type="match status" value="1"/>
</dbReference>
<reference evidence="12" key="1">
    <citation type="submission" date="2021-03" db="EMBL/GenBank/DDBJ databases">
        <authorList>
            <person name="Li Z."/>
            <person name="Yang C."/>
        </authorList>
    </citation>
    <scope>NUCLEOTIDE SEQUENCE</scope>
    <source>
        <strain evidence="12">Dzin_1.0</strain>
        <tissue evidence="12">Leaf</tissue>
    </source>
</reference>
<dbReference type="Pfam" id="PF00069">
    <property type="entry name" value="Pkinase"/>
    <property type="match status" value="1"/>
</dbReference>
<dbReference type="GO" id="GO:0016020">
    <property type="term" value="C:membrane"/>
    <property type="evidence" value="ECO:0007669"/>
    <property type="project" value="UniProtKB-SubCell"/>
</dbReference>
<proteinExistence type="predicted"/>
<dbReference type="Gene3D" id="3.80.10.10">
    <property type="entry name" value="Ribonuclease Inhibitor"/>
    <property type="match status" value="2"/>
</dbReference>
<evidence type="ECO:0000256" key="4">
    <source>
        <dbReference type="ARBA" id="ARBA00022729"/>
    </source>
</evidence>
<dbReference type="PANTHER" id="PTHR48007:SF38">
    <property type="entry name" value="LEUCINE-RICH REPEAT PROTEIN KINASE FAMILY PROTEIN"/>
    <property type="match status" value="1"/>
</dbReference>
<feature type="domain" description="Protein kinase" evidence="11">
    <location>
        <begin position="372"/>
        <end position="646"/>
    </location>
</feature>
<keyword evidence="13" id="KW-1185">Reference proteome</keyword>
<evidence type="ECO:0000256" key="7">
    <source>
        <dbReference type="ARBA" id="ARBA00023136"/>
    </source>
</evidence>
<dbReference type="Proteomes" id="UP001085076">
    <property type="component" value="Miscellaneous, Linkage group lg02"/>
</dbReference>
<evidence type="ECO:0000256" key="10">
    <source>
        <dbReference type="SAM" id="SignalP"/>
    </source>
</evidence>
<feature type="chain" id="PRO_5039306807" description="Protein kinase domain-containing protein" evidence="10">
    <location>
        <begin position="26"/>
        <end position="702"/>
    </location>
</feature>
<gene>
    <name evidence="12" type="ORF">J5N97_009351</name>
</gene>
<dbReference type="InterPro" id="IPR013210">
    <property type="entry name" value="LRR_N_plant-typ"/>
</dbReference>
<dbReference type="Pfam" id="PF08263">
    <property type="entry name" value="LRRNT_2"/>
    <property type="match status" value="1"/>
</dbReference>
<dbReference type="InterPro" id="IPR001611">
    <property type="entry name" value="Leu-rich_rpt"/>
</dbReference>
<evidence type="ECO:0000256" key="3">
    <source>
        <dbReference type="ARBA" id="ARBA00022692"/>
    </source>
</evidence>
<dbReference type="AlphaFoldDB" id="A0A9D5CWP8"/>
<name>A0A9D5CWP8_9LILI</name>
<evidence type="ECO:0000256" key="9">
    <source>
        <dbReference type="SAM" id="Phobius"/>
    </source>
</evidence>
<feature type="region of interest" description="Disordered" evidence="8">
    <location>
        <begin position="665"/>
        <end position="702"/>
    </location>
</feature>
<evidence type="ECO:0000259" key="11">
    <source>
        <dbReference type="PROSITE" id="PS50011"/>
    </source>
</evidence>
<evidence type="ECO:0000256" key="8">
    <source>
        <dbReference type="SAM" id="MobiDB-lite"/>
    </source>
</evidence>
<organism evidence="12 13">
    <name type="scientific">Dioscorea zingiberensis</name>
    <dbReference type="NCBI Taxonomy" id="325984"/>
    <lineage>
        <taxon>Eukaryota</taxon>
        <taxon>Viridiplantae</taxon>
        <taxon>Streptophyta</taxon>
        <taxon>Embryophyta</taxon>
        <taxon>Tracheophyta</taxon>
        <taxon>Spermatophyta</taxon>
        <taxon>Magnoliopsida</taxon>
        <taxon>Liliopsida</taxon>
        <taxon>Dioscoreales</taxon>
        <taxon>Dioscoreaceae</taxon>
        <taxon>Dioscorea</taxon>
    </lineage>
</organism>
<keyword evidence="6 9" id="KW-1133">Transmembrane helix</keyword>
<dbReference type="InterPro" id="IPR000719">
    <property type="entry name" value="Prot_kinase_dom"/>
</dbReference>
<evidence type="ECO:0000256" key="2">
    <source>
        <dbReference type="ARBA" id="ARBA00022614"/>
    </source>
</evidence>
<feature type="compositionally biased region" description="Acidic residues" evidence="8">
    <location>
        <begin position="692"/>
        <end position="702"/>
    </location>
</feature>
<dbReference type="GO" id="GO:0005524">
    <property type="term" value="F:ATP binding"/>
    <property type="evidence" value="ECO:0007669"/>
    <property type="project" value="InterPro"/>
</dbReference>
<feature type="signal peptide" evidence="10">
    <location>
        <begin position="1"/>
        <end position="25"/>
    </location>
</feature>
<dbReference type="Gene3D" id="1.10.510.10">
    <property type="entry name" value="Transferase(Phosphotransferase) domain 1"/>
    <property type="match status" value="1"/>
</dbReference>
<dbReference type="GO" id="GO:0004672">
    <property type="term" value="F:protein kinase activity"/>
    <property type="evidence" value="ECO:0007669"/>
    <property type="project" value="InterPro"/>
</dbReference>
<evidence type="ECO:0000256" key="5">
    <source>
        <dbReference type="ARBA" id="ARBA00022737"/>
    </source>
</evidence>
<evidence type="ECO:0000256" key="1">
    <source>
        <dbReference type="ARBA" id="ARBA00004370"/>
    </source>
</evidence>
<feature type="region of interest" description="Disordered" evidence="8">
    <location>
        <begin position="314"/>
        <end position="339"/>
    </location>
</feature>
<comment type="caution">
    <text evidence="12">The sequence shown here is derived from an EMBL/GenBank/DDBJ whole genome shotgun (WGS) entry which is preliminary data.</text>
</comment>
<keyword evidence="2" id="KW-0433">Leucine-rich repeat</keyword>
<protein>
    <recommendedName>
        <fullName evidence="11">Protein kinase domain-containing protein</fullName>
    </recommendedName>
</protein>
<dbReference type="EMBL" id="JAGGNH010000002">
    <property type="protein sequence ID" value="KAJ0981096.1"/>
    <property type="molecule type" value="Genomic_DNA"/>
</dbReference>
<dbReference type="SUPFAM" id="SSF52058">
    <property type="entry name" value="L domain-like"/>
    <property type="match status" value="1"/>
</dbReference>
<keyword evidence="5" id="KW-0677">Repeat</keyword>
<accession>A0A9D5CWP8</accession>
<dbReference type="InterPro" id="IPR032675">
    <property type="entry name" value="LRR_dom_sf"/>
</dbReference>
<dbReference type="PROSITE" id="PS51450">
    <property type="entry name" value="LRR"/>
    <property type="match status" value="1"/>
</dbReference>
<feature type="transmembrane region" description="Helical" evidence="9">
    <location>
        <begin position="277"/>
        <end position="299"/>
    </location>
</feature>
<dbReference type="FunFam" id="3.80.10.10:FF:000400">
    <property type="entry name" value="Nuclear pore complex protein NUP107"/>
    <property type="match status" value="1"/>
</dbReference>
<keyword evidence="4 10" id="KW-0732">Signal</keyword>
<reference evidence="12" key="2">
    <citation type="journal article" date="2022" name="Hortic Res">
        <title>The genome of Dioscorea zingiberensis sheds light on the biosynthesis, origin and evolution of the medicinally important diosgenin saponins.</title>
        <authorList>
            <person name="Li Y."/>
            <person name="Tan C."/>
            <person name="Li Z."/>
            <person name="Guo J."/>
            <person name="Li S."/>
            <person name="Chen X."/>
            <person name="Wang C."/>
            <person name="Dai X."/>
            <person name="Yang H."/>
            <person name="Song W."/>
            <person name="Hou L."/>
            <person name="Xu J."/>
            <person name="Tong Z."/>
            <person name="Xu A."/>
            <person name="Yuan X."/>
            <person name="Wang W."/>
            <person name="Yang Q."/>
            <person name="Chen L."/>
            <person name="Sun Z."/>
            <person name="Wang K."/>
            <person name="Pan B."/>
            <person name="Chen J."/>
            <person name="Bao Y."/>
            <person name="Liu F."/>
            <person name="Qi X."/>
            <person name="Gang D.R."/>
            <person name="Wen J."/>
            <person name="Li J."/>
        </authorList>
    </citation>
    <scope>NUCLEOTIDE SEQUENCE</scope>
    <source>
        <strain evidence="12">Dzin_1.0</strain>
    </source>
</reference>
<dbReference type="PROSITE" id="PS50011">
    <property type="entry name" value="PROTEIN_KINASE_DOM"/>
    <property type="match status" value="1"/>
</dbReference>
<evidence type="ECO:0000313" key="13">
    <source>
        <dbReference type="Proteomes" id="UP001085076"/>
    </source>
</evidence>
<dbReference type="SUPFAM" id="SSF56112">
    <property type="entry name" value="Protein kinase-like (PK-like)"/>
    <property type="match status" value="1"/>
</dbReference>
<keyword evidence="7 9" id="KW-0472">Membrane</keyword>
<keyword evidence="3 9" id="KW-0812">Transmembrane</keyword>